<reference evidence="2 3" key="1">
    <citation type="submission" date="2021-03" db="EMBL/GenBank/DDBJ databases">
        <title>Complete genome of Parasphingorhabdus_sp.JHSY0214.</title>
        <authorList>
            <person name="Yoo J.H."/>
            <person name="Bae J.W."/>
        </authorList>
    </citation>
    <scope>NUCLEOTIDE SEQUENCE [LARGE SCALE GENOMIC DNA]</scope>
    <source>
        <strain evidence="2 3">JHSY0214</strain>
    </source>
</reference>
<dbReference type="Proteomes" id="UP000663923">
    <property type="component" value="Chromosome"/>
</dbReference>
<dbReference type="Gene3D" id="1.10.10.10">
    <property type="entry name" value="Winged helix-like DNA-binding domain superfamily/Winged helix DNA-binding domain"/>
    <property type="match status" value="1"/>
</dbReference>
<accession>A0ABX7SZB0</accession>
<name>A0ABX7SZB0_9SPHN</name>
<feature type="domain" description="Transcription regulator PadR N-terminal" evidence="1">
    <location>
        <begin position="4"/>
        <end position="68"/>
    </location>
</feature>
<dbReference type="InterPro" id="IPR005149">
    <property type="entry name" value="Tscrpt_reg_PadR_N"/>
</dbReference>
<evidence type="ECO:0000313" key="2">
    <source>
        <dbReference type="EMBL" id="QTD54604.1"/>
    </source>
</evidence>
<dbReference type="EMBL" id="CP071794">
    <property type="protein sequence ID" value="QTD54604.1"/>
    <property type="molecule type" value="Genomic_DNA"/>
</dbReference>
<dbReference type="InterPro" id="IPR036388">
    <property type="entry name" value="WH-like_DNA-bd_sf"/>
</dbReference>
<dbReference type="SUPFAM" id="SSF46785">
    <property type="entry name" value="Winged helix' DNA-binding domain"/>
    <property type="match status" value="1"/>
</dbReference>
<dbReference type="InterPro" id="IPR036390">
    <property type="entry name" value="WH_DNA-bd_sf"/>
</dbReference>
<sequence>MALMSLLDAPQGLYGYEIMQMAGIKPGTLYPMLARLEDRGILVSHWQESGVEGRPPRHIYSLSAAGRILAKSLIDENDSTFAPQLKPESL</sequence>
<organism evidence="2 3">
    <name type="scientific">Parasphingorhabdus cellanae</name>
    <dbReference type="NCBI Taxonomy" id="2806553"/>
    <lineage>
        <taxon>Bacteria</taxon>
        <taxon>Pseudomonadati</taxon>
        <taxon>Pseudomonadota</taxon>
        <taxon>Alphaproteobacteria</taxon>
        <taxon>Sphingomonadales</taxon>
        <taxon>Sphingomonadaceae</taxon>
        <taxon>Parasphingorhabdus</taxon>
    </lineage>
</organism>
<proteinExistence type="predicted"/>
<evidence type="ECO:0000313" key="3">
    <source>
        <dbReference type="Proteomes" id="UP000663923"/>
    </source>
</evidence>
<evidence type="ECO:0000259" key="1">
    <source>
        <dbReference type="Pfam" id="PF03551"/>
    </source>
</evidence>
<dbReference type="Pfam" id="PF03551">
    <property type="entry name" value="PadR"/>
    <property type="match status" value="1"/>
</dbReference>
<gene>
    <name evidence="2" type="ORF">J4G78_09925</name>
</gene>
<protein>
    <submittedName>
        <fullName evidence="2">Helix-turn-helix transcriptional regulator</fullName>
    </submittedName>
</protein>
<keyword evidence="3" id="KW-1185">Reference proteome</keyword>